<feature type="compositionally biased region" description="Polar residues" evidence="5">
    <location>
        <begin position="369"/>
        <end position="387"/>
    </location>
</feature>
<evidence type="ECO:0000256" key="5">
    <source>
        <dbReference type="SAM" id="MobiDB-lite"/>
    </source>
</evidence>
<sequence>MGDVMDESAEGSDEYVDGSIFRVKLHNFLTYSDAEFYPGPRLNLILGPNGTGKSSIVCALCVGLAEGSDEYVDGSIFRVKLHNFLTYSDAEFYPGPRLNLILGPNGTGKSSIVCALCVGLAGSTRLLGRADKVGQFVRHEKESGFTEIELFFENGNKVIRRNIFRDNKSTWQINGRDSTLKNVAGIMEAASIQIDNLCQFLPQDKVGEFSRMNPVQLLKATENAITDSDLATKHEEIIELQHSMSDKGRHARAALELKKSENAQRQKEVERIEDYEARIEETAVMEKKCLWLKFEKAKGEVEELKEEKLRCKQAIAIERQEKIDPLVELLNKESIKLENVKTEKTEVDNEKRQLIEKIRQEKRHIDSMESAQSQTLGEVEQLRNQHNSTRRKLERLERDVAEWRSEREGMADDTDLKSQKEQLEREQRSKDMECYDDYNTILREMNNGNSDRRIKASILIVENGICHAVHRPYSEEQMSEYRDRYGMKGFLDELVTAPDIVHEALRAHGGLHTVMVGSQQTEDIINRGGGIFNDIASSERKAAFVTPYKKYVTSVSKYGNRNVTTRTNDLLNPRLLAASTSNEDEKNEMRKILDDLVSREKNIQEQITDLKEQEKQYVEEKRKVQHRVTEIRSQLKAIIRLDDKIAEGDNKIYSLKSDLAQASATD</sequence>
<feature type="domain" description="Rad50/SbcC-type AAA" evidence="6">
    <location>
        <begin position="22"/>
        <end position="67"/>
    </location>
</feature>
<evidence type="ECO:0000256" key="1">
    <source>
        <dbReference type="ARBA" id="ARBA00010171"/>
    </source>
</evidence>
<dbReference type="OrthoDB" id="10254973at2759"/>
<organism evidence="7 8">
    <name type="scientific">Phytophthora palmivora</name>
    <dbReference type="NCBI Taxonomy" id="4796"/>
    <lineage>
        <taxon>Eukaryota</taxon>
        <taxon>Sar</taxon>
        <taxon>Stramenopiles</taxon>
        <taxon>Oomycota</taxon>
        <taxon>Peronosporomycetes</taxon>
        <taxon>Peronosporales</taxon>
        <taxon>Peronosporaceae</taxon>
        <taxon>Phytophthora</taxon>
    </lineage>
</organism>
<evidence type="ECO:0000313" key="8">
    <source>
        <dbReference type="Proteomes" id="UP000237271"/>
    </source>
</evidence>
<dbReference type="GO" id="GO:0000724">
    <property type="term" value="P:double-strand break repair via homologous recombination"/>
    <property type="evidence" value="ECO:0007669"/>
    <property type="project" value="TreeGrafter"/>
</dbReference>
<comment type="caution">
    <text evidence="7">The sequence shown here is derived from an EMBL/GenBank/DDBJ whole genome shotgun (WGS) entry which is preliminary data.</text>
</comment>
<comment type="similarity">
    <text evidence="1">Belongs to the SMC family. SMC5 subfamily.</text>
</comment>
<dbReference type="Proteomes" id="UP000237271">
    <property type="component" value="Unassembled WGS sequence"/>
</dbReference>
<dbReference type="PANTHER" id="PTHR45916:SF1">
    <property type="entry name" value="STRUCTURAL MAINTENANCE OF CHROMOSOMES PROTEIN 5"/>
    <property type="match status" value="1"/>
</dbReference>
<dbReference type="GO" id="GO:0005634">
    <property type="term" value="C:nucleus"/>
    <property type="evidence" value="ECO:0007669"/>
    <property type="project" value="TreeGrafter"/>
</dbReference>
<protein>
    <recommendedName>
        <fullName evidence="2">Structural maintenance of chromosomes protein 5</fullName>
    </recommendedName>
</protein>
<evidence type="ECO:0000256" key="3">
    <source>
        <dbReference type="ARBA" id="ARBA00023054"/>
    </source>
</evidence>
<keyword evidence="3 4" id="KW-0175">Coiled coil</keyword>
<evidence type="ECO:0000256" key="2">
    <source>
        <dbReference type="ARBA" id="ARBA00018687"/>
    </source>
</evidence>
<dbReference type="PANTHER" id="PTHR45916">
    <property type="entry name" value="STRUCTURAL MAINTENANCE OF CHROMOSOMES PROTEIN 5"/>
    <property type="match status" value="1"/>
</dbReference>
<dbReference type="GO" id="GO:0030915">
    <property type="term" value="C:Smc5-Smc6 complex"/>
    <property type="evidence" value="ECO:0007669"/>
    <property type="project" value="TreeGrafter"/>
</dbReference>
<evidence type="ECO:0000313" key="7">
    <source>
        <dbReference type="EMBL" id="POM81160.1"/>
    </source>
</evidence>
<keyword evidence="8" id="KW-1185">Reference proteome</keyword>
<feature type="compositionally biased region" description="Basic and acidic residues" evidence="5">
    <location>
        <begin position="394"/>
        <end position="430"/>
    </location>
</feature>
<reference evidence="7 8" key="1">
    <citation type="journal article" date="2017" name="Genome Biol. Evol.">
        <title>Phytophthora megakarya and P. palmivora, closely related causal agents of cacao black pod rot, underwent increases in genome sizes and gene numbers by different mechanisms.</title>
        <authorList>
            <person name="Ali S.S."/>
            <person name="Shao J."/>
            <person name="Lary D.J."/>
            <person name="Kronmiller B."/>
            <person name="Shen D."/>
            <person name="Strem M.D."/>
            <person name="Amoako-Attah I."/>
            <person name="Akrofi A.Y."/>
            <person name="Begoude B.A."/>
            <person name="Ten Hoopen G.M."/>
            <person name="Coulibaly K."/>
            <person name="Kebe B.I."/>
            <person name="Melnick R.L."/>
            <person name="Guiltinan M.J."/>
            <person name="Tyler B.M."/>
            <person name="Meinhardt L.W."/>
            <person name="Bailey B.A."/>
        </authorList>
    </citation>
    <scope>NUCLEOTIDE SEQUENCE [LARGE SCALE GENOMIC DNA]</scope>
    <source>
        <strain evidence="8">sbr112.9</strain>
    </source>
</reference>
<feature type="coiled-coil region" evidence="4">
    <location>
        <begin position="586"/>
        <end position="627"/>
    </location>
</feature>
<dbReference type="EMBL" id="NCKW01000152">
    <property type="protein sequence ID" value="POM81160.1"/>
    <property type="molecule type" value="Genomic_DNA"/>
</dbReference>
<gene>
    <name evidence="7" type="ORF">PHPALM_910</name>
</gene>
<evidence type="ECO:0000256" key="4">
    <source>
        <dbReference type="SAM" id="Coils"/>
    </source>
</evidence>
<evidence type="ECO:0000259" key="6">
    <source>
        <dbReference type="Pfam" id="PF13476"/>
    </source>
</evidence>
<accession>A0A2P4YTL4</accession>
<dbReference type="GO" id="GO:0016887">
    <property type="term" value="F:ATP hydrolysis activity"/>
    <property type="evidence" value="ECO:0007669"/>
    <property type="project" value="InterPro"/>
</dbReference>
<dbReference type="InterPro" id="IPR027417">
    <property type="entry name" value="P-loop_NTPase"/>
</dbReference>
<feature type="domain" description="Rad50/SbcC-type AAA" evidence="6">
    <location>
        <begin position="78"/>
        <end position="280"/>
    </location>
</feature>
<proteinExistence type="inferred from homology"/>
<dbReference type="GO" id="GO:0003697">
    <property type="term" value="F:single-stranded DNA binding"/>
    <property type="evidence" value="ECO:0007669"/>
    <property type="project" value="TreeGrafter"/>
</dbReference>
<feature type="region of interest" description="Disordered" evidence="5">
    <location>
        <begin position="369"/>
        <end position="430"/>
    </location>
</feature>
<dbReference type="InterPro" id="IPR038729">
    <property type="entry name" value="Rad50/SbcC_AAA"/>
</dbReference>
<dbReference type="Pfam" id="PF13476">
    <property type="entry name" value="AAA_23"/>
    <property type="match status" value="2"/>
</dbReference>
<dbReference type="Gene3D" id="3.40.50.300">
    <property type="entry name" value="P-loop containing nucleotide triphosphate hydrolases"/>
    <property type="match status" value="2"/>
</dbReference>
<dbReference type="AlphaFoldDB" id="A0A2P4YTL4"/>
<name>A0A2P4YTL4_9STRA</name>
<dbReference type="SUPFAM" id="SSF52540">
    <property type="entry name" value="P-loop containing nucleoside triphosphate hydrolases"/>
    <property type="match status" value="2"/>
</dbReference>